<keyword evidence="6" id="KW-1185">Reference proteome</keyword>
<dbReference type="CDD" id="cd16334">
    <property type="entry name" value="LppX-like"/>
    <property type="match status" value="1"/>
</dbReference>
<comment type="subcellular location">
    <subcellularLocation>
        <location evidence="1">Cell envelope</location>
    </subcellularLocation>
</comment>
<dbReference type="EMBL" id="FOVH01000001">
    <property type="protein sequence ID" value="SFN16540.1"/>
    <property type="molecule type" value="Genomic_DNA"/>
</dbReference>
<sequence length="228" mass="23605">MSRRNLALVPVLLALVFAGACDGGGGGEPAKKANFDAAQTLRQSAQAMGNVKSIAFSLESDGTTPVIVKSGEMKLLRSGDAEGTLTVEQQGQNVEMKVVAVGDSIFLDAGTGGWRKLPKALASGVYDPSAVLDPQRGIAGLLSAAQAPEPQAVEKVDGTETYRVGAKLPKAQIAGLIPGITADMDGQVWVSRADNRPVKVRGAFPGGKGAVVIKFTEYDAPYKISAPK</sequence>
<accession>A0A1I4WTS3</accession>
<dbReference type="InParanoid" id="A0A1I4WTS3"/>
<dbReference type="InterPro" id="IPR009830">
    <property type="entry name" value="LppX/LprAFG"/>
</dbReference>
<dbReference type="Gene3D" id="2.50.20.20">
    <property type="match status" value="1"/>
</dbReference>
<keyword evidence="3" id="KW-1003">Cell membrane</keyword>
<evidence type="ECO:0000256" key="4">
    <source>
        <dbReference type="SAM" id="SignalP"/>
    </source>
</evidence>
<evidence type="ECO:0000256" key="2">
    <source>
        <dbReference type="ARBA" id="ARBA00009194"/>
    </source>
</evidence>
<evidence type="ECO:0000313" key="5">
    <source>
        <dbReference type="EMBL" id="SFN16540.1"/>
    </source>
</evidence>
<evidence type="ECO:0000313" key="6">
    <source>
        <dbReference type="Proteomes" id="UP000183413"/>
    </source>
</evidence>
<feature type="chain" id="PRO_5010381537" evidence="4">
    <location>
        <begin position="21"/>
        <end position="228"/>
    </location>
</feature>
<dbReference type="Proteomes" id="UP000183413">
    <property type="component" value="Unassembled WGS sequence"/>
</dbReference>
<dbReference type="Pfam" id="PF07161">
    <property type="entry name" value="LppX_LprAFG"/>
    <property type="match status" value="1"/>
</dbReference>
<gene>
    <name evidence="5" type="ORF">SAMN04489713_101489</name>
</gene>
<dbReference type="RefSeq" id="WP_021598615.1">
    <property type="nucleotide sequence ID" value="NZ_CP083237.1"/>
</dbReference>
<name>A0A1I4WTS3_9ACTN</name>
<dbReference type="GO" id="GO:0030313">
    <property type="term" value="C:cell envelope"/>
    <property type="evidence" value="ECO:0007669"/>
    <property type="project" value="UniProtKB-SubCell"/>
</dbReference>
<evidence type="ECO:0000256" key="3">
    <source>
        <dbReference type="ARBA" id="ARBA00022475"/>
    </source>
</evidence>
<dbReference type="InterPro" id="IPR029046">
    <property type="entry name" value="LolA/LolB/LppX"/>
</dbReference>
<keyword evidence="3" id="KW-0472">Membrane</keyword>
<dbReference type="SUPFAM" id="SSF89392">
    <property type="entry name" value="Prokaryotic lipoproteins and lipoprotein localization factors"/>
    <property type="match status" value="1"/>
</dbReference>
<reference evidence="5 6" key="1">
    <citation type="submission" date="2016-10" db="EMBL/GenBank/DDBJ databases">
        <authorList>
            <person name="de Groot N.N."/>
        </authorList>
    </citation>
    <scope>NUCLEOTIDE SEQUENCE [LARGE SCALE GENOMIC DNA]</scope>
    <source>
        <strain evidence="5 6">DSM 43067</strain>
    </source>
</reference>
<comment type="similarity">
    <text evidence="2">Belongs to the LppX/LprAFG lipoprotein family.</text>
</comment>
<dbReference type="eggNOG" id="ENOG50338Y0">
    <property type="taxonomic scope" value="Bacteria"/>
</dbReference>
<keyword evidence="5" id="KW-0449">Lipoprotein</keyword>
<organism evidence="5 6">
    <name type="scientific">Actinomadura madurae</name>
    <dbReference type="NCBI Taxonomy" id="1993"/>
    <lineage>
        <taxon>Bacteria</taxon>
        <taxon>Bacillati</taxon>
        <taxon>Actinomycetota</taxon>
        <taxon>Actinomycetes</taxon>
        <taxon>Streptosporangiales</taxon>
        <taxon>Thermomonosporaceae</taxon>
        <taxon>Actinomadura</taxon>
    </lineage>
</organism>
<feature type="signal peptide" evidence="4">
    <location>
        <begin position="1"/>
        <end position="20"/>
    </location>
</feature>
<dbReference type="PROSITE" id="PS51257">
    <property type="entry name" value="PROKAR_LIPOPROTEIN"/>
    <property type="match status" value="1"/>
</dbReference>
<evidence type="ECO:0000256" key="1">
    <source>
        <dbReference type="ARBA" id="ARBA00004196"/>
    </source>
</evidence>
<protein>
    <submittedName>
        <fullName evidence="5">Lipoprotein LprG</fullName>
    </submittedName>
</protein>
<dbReference type="AlphaFoldDB" id="A0A1I4WTS3"/>
<dbReference type="STRING" id="1993.SAMN04489713_101489"/>
<dbReference type="OrthoDB" id="4763237at2"/>
<proteinExistence type="inferred from homology"/>
<dbReference type="GeneID" id="99656336"/>
<keyword evidence="4" id="KW-0732">Signal</keyword>